<evidence type="ECO:0000313" key="5">
    <source>
        <dbReference type="EMBL" id="SFI40513.1"/>
    </source>
</evidence>
<dbReference type="RefSeq" id="WP_091113279.1">
    <property type="nucleotide sequence ID" value="NZ_BKAF01000015.1"/>
</dbReference>
<name>A0A1I3HY27_9ACTN</name>
<feature type="domain" description="J" evidence="4">
    <location>
        <begin position="4"/>
        <end position="61"/>
    </location>
</feature>
<dbReference type="EMBL" id="FOQG01000008">
    <property type="protein sequence ID" value="SFI40513.1"/>
    <property type="molecule type" value="Genomic_DNA"/>
</dbReference>
<proteinExistence type="predicted"/>
<dbReference type="PANTHER" id="PTHR37042:SF4">
    <property type="entry name" value="OUTER MEMBRANE PROTEIN RV1973"/>
    <property type="match status" value="1"/>
</dbReference>
<keyword evidence="2 3" id="KW-0472">Membrane</keyword>
<evidence type="ECO:0000259" key="4">
    <source>
        <dbReference type="PROSITE" id="PS50076"/>
    </source>
</evidence>
<evidence type="ECO:0000313" key="6">
    <source>
        <dbReference type="Proteomes" id="UP000198649"/>
    </source>
</evidence>
<reference evidence="5 6" key="1">
    <citation type="submission" date="2016-10" db="EMBL/GenBank/DDBJ databases">
        <authorList>
            <person name="de Groot N.N."/>
        </authorList>
    </citation>
    <scope>NUCLEOTIDE SEQUENCE [LARGE SCALE GENOMIC DNA]</scope>
    <source>
        <strain evidence="5 6">CGMCC 1.11156</strain>
    </source>
</reference>
<dbReference type="PRINTS" id="PR00625">
    <property type="entry name" value="JDOMAIN"/>
</dbReference>
<dbReference type="AlphaFoldDB" id="A0A1I3HY27"/>
<evidence type="ECO:0000256" key="1">
    <source>
        <dbReference type="ARBA" id="ARBA00004370"/>
    </source>
</evidence>
<dbReference type="Pfam" id="PF00226">
    <property type="entry name" value="DnaJ"/>
    <property type="match status" value="1"/>
</dbReference>
<dbReference type="InterPro" id="IPR036869">
    <property type="entry name" value="J_dom_sf"/>
</dbReference>
<keyword evidence="3" id="KW-0812">Transmembrane</keyword>
<keyword evidence="3" id="KW-1133">Transmembrane helix</keyword>
<organism evidence="5 6">
    <name type="scientific">Nocardioides psychrotolerans</name>
    <dbReference type="NCBI Taxonomy" id="1005945"/>
    <lineage>
        <taxon>Bacteria</taxon>
        <taxon>Bacillati</taxon>
        <taxon>Actinomycetota</taxon>
        <taxon>Actinomycetes</taxon>
        <taxon>Propionibacteriales</taxon>
        <taxon>Nocardioidaceae</taxon>
        <taxon>Nocardioides</taxon>
    </lineage>
</organism>
<evidence type="ECO:0000256" key="2">
    <source>
        <dbReference type="ARBA" id="ARBA00023136"/>
    </source>
</evidence>
<accession>A0A1I3HY27</accession>
<gene>
    <name evidence="5" type="ORF">SAMN05216561_10831</name>
</gene>
<dbReference type="GO" id="GO:0016020">
    <property type="term" value="C:membrane"/>
    <property type="evidence" value="ECO:0007669"/>
    <property type="project" value="UniProtKB-SubCell"/>
</dbReference>
<dbReference type="OrthoDB" id="3829670at2"/>
<dbReference type="InterPro" id="IPR001623">
    <property type="entry name" value="DnaJ_domain"/>
</dbReference>
<keyword evidence="6" id="KW-1185">Reference proteome</keyword>
<dbReference type="CDD" id="cd06257">
    <property type="entry name" value="DnaJ"/>
    <property type="match status" value="1"/>
</dbReference>
<dbReference type="Proteomes" id="UP000198649">
    <property type="component" value="Unassembled WGS sequence"/>
</dbReference>
<dbReference type="PANTHER" id="PTHR37042">
    <property type="entry name" value="OUTER MEMBRANE PROTEIN RV1973"/>
    <property type="match status" value="1"/>
</dbReference>
<feature type="transmembrane region" description="Helical" evidence="3">
    <location>
        <begin position="97"/>
        <end position="118"/>
    </location>
</feature>
<protein>
    <submittedName>
        <fullName evidence="5">Mce-associated membrane protein</fullName>
    </submittedName>
</protein>
<dbReference type="PROSITE" id="PS50076">
    <property type="entry name" value="DNAJ_2"/>
    <property type="match status" value="1"/>
</dbReference>
<comment type="subcellular location">
    <subcellularLocation>
        <location evidence="1">Membrane</location>
    </subcellularLocation>
</comment>
<dbReference type="Gene3D" id="1.10.287.110">
    <property type="entry name" value="DnaJ domain"/>
    <property type="match status" value="1"/>
</dbReference>
<dbReference type="SUPFAM" id="SSF46565">
    <property type="entry name" value="Chaperone J-domain"/>
    <property type="match status" value="1"/>
</dbReference>
<evidence type="ECO:0000256" key="3">
    <source>
        <dbReference type="SAM" id="Phobius"/>
    </source>
</evidence>
<dbReference type="STRING" id="1005945.SAMN05216561_10831"/>
<sequence length="249" mass="27445">MSPHWYDLLDVDRTASSERIRSAWKSSIADLDPSDRRFRVLNEAAEILLDPDRRAAYDATLAEEEVEEEQVEGEPEQETVGALPATHEPAGRQGNRIALVALLAVVAIAVVCVTIFAWTRPGPIDEGPALAAAEAAVFPVLSYDYRTLDEDAEAAKSYMTRDFAKSYDETFTLLQENAARTKTVVRVDNVVANSVVRSSEGRVDVLLFVNRSRSNAAQEDTFRDQVTMQMRLVDGTWLLDGLVTTPAAA</sequence>